<evidence type="ECO:0000313" key="3">
    <source>
        <dbReference type="Proteomes" id="UP001295423"/>
    </source>
</evidence>
<dbReference type="Gene3D" id="3.60.10.10">
    <property type="entry name" value="Endonuclease/exonuclease/phosphatase"/>
    <property type="match status" value="1"/>
</dbReference>
<gene>
    <name evidence="2" type="ORF">CYCCA115_LOCUS10555</name>
</gene>
<feature type="compositionally biased region" description="Polar residues" evidence="1">
    <location>
        <begin position="188"/>
        <end position="197"/>
    </location>
</feature>
<organism evidence="2 3">
    <name type="scientific">Cylindrotheca closterium</name>
    <dbReference type="NCBI Taxonomy" id="2856"/>
    <lineage>
        <taxon>Eukaryota</taxon>
        <taxon>Sar</taxon>
        <taxon>Stramenopiles</taxon>
        <taxon>Ochrophyta</taxon>
        <taxon>Bacillariophyta</taxon>
        <taxon>Bacillariophyceae</taxon>
        <taxon>Bacillariophycidae</taxon>
        <taxon>Bacillariales</taxon>
        <taxon>Bacillariaceae</taxon>
        <taxon>Cylindrotheca</taxon>
    </lineage>
</organism>
<proteinExistence type="predicted"/>
<sequence length="603" mass="67799">MPKVHPNGTPLTSIMESLEDANNNLISVLSMNLLAPLYVRPIDKRTGQVQPFAAFEWVQDDAILEWDSRKLRLLEYMVASQAEVICLQELQLERQEKGEGDKSESTDVLPLVLPEWIQPMIDKYGYTAILPSQDSLDHIASRNLRVLGSDSAVTNAILVKKDQWKVLEEPAEEDAEPITKKNKKNNNSKGMQRIQSAKNSNTMVSVCLEPATKSEAINTADPVVISCVHLDATDERKRVLQLTKCLERSRTLLDHNQNKENDAVSTTAVIRPVRAIIAGDMNAEFVPGSCMVATLKEYQQKKKRQMSQEATESDEAMAEVAACTEALRLTCAEPPNKEQLQDWRQLRKEAYDLVQDHCVFLDRVPTGPTRCAYEHTSSSNSTADATTQRKMQSWKLDHLLYTCSDDEDDKNDSKTGIGGVRPIAYWATLEADSTSCQSGLPSATCPSDHLPIAAVFEIPSRQAPTAKENEASVAFVQKVQGFEKRHKEVVEQAKAELKAKETELQQKELEKQKEAANKEDLAPVDNNSTQGKKKKKGNQKRAGPPSTEMMELKREFRSRLKAFQKNQAQEREELLRVIGNREKLLLQAHYGIPWRKWLEQGPP</sequence>
<accession>A0AAD2D1E3</accession>
<dbReference type="SUPFAM" id="SSF56219">
    <property type="entry name" value="DNase I-like"/>
    <property type="match status" value="1"/>
</dbReference>
<dbReference type="PANTHER" id="PTHR12121:SF37">
    <property type="entry name" value="2',5'-PHOSPHODIESTERASE 12"/>
    <property type="match status" value="1"/>
</dbReference>
<reference evidence="2" key="1">
    <citation type="submission" date="2023-08" db="EMBL/GenBank/DDBJ databases">
        <authorList>
            <person name="Audoor S."/>
            <person name="Bilcke G."/>
        </authorList>
    </citation>
    <scope>NUCLEOTIDE SEQUENCE</scope>
</reference>
<dbReference type="GO" id="GO:0005739">
    <property type="term" value="C:mitochondrion"/>
    <property type="evidence" value="ECO:0007669"/>
    <property type="project" value="TreeGrafter"/>
</dbReference>
<evidence type="ECO:0000256" key="1">
    <source>
        <dbReference type="SAM" id="MobiDB-lite"/>
    </source>
</evidence>
<dbReference type="AlphaFoldDB" id="A0AAD2D1E3"/>
<feature type="region of interest" description="Disordered" evidence="1">
    <location>
        <begin position="169"/>
        <end position="197"/>
    </location>
</feature>
<dbReference type="GO" id="GO:0000175">
    <property type="term" value="F:3'-5'-RNA exonuclease activity"/>
    <property type="evidence" value="ECO:0007669"/>
    <property type="project" value="TreeGrafter"/>
</dbReference>
<feature type="compositionally biased region" description="Basic and acidic residues" evidence="1">
    <location>
        <begin position="510"/>
        <end position="521"/>
    </location>
</feature>
<keyword evidence="3" id="KW-1185">Reference proteome</keyword>
<dbReference type="Proteomes" id="UP001295423">
    <property type="component" value="Unassembled WGS sequence"/>
</dbReference>
<comment type="caution">
    <text evidence="2">The sequence shown here is derived from an EMBL/GenBank/DDBJ whole genome shotgun (WGS) entry which is preliminary data.</text>
</comment>
<dbReference type="InterPro" id="IPR036691">
    <property type="entry name" value="Endo/exonu/phosph_ase_sf"/>
</dbReference>
<feature type="region of interest" description="Disordered" evidence="1">
    <location>
        <begin position="510"/>
        <end position="549"/>
    </location>
</feature>
<protein>
    <submittedName>
        <fullName evidence="2">Uncharacterized protein</fullName>
    </submittedName>
</protein>
<dbReference type="InterPro" id="IPR050410">
    <property type="entry name" value="CCR4/nocturin_mRNA_transcr"/>
</dbReference>
<name>A0AAD2D1E3_9STRA</name>
<dbReference type="GO" id="GO:0000288">
    <property type="term" value="P:nuclear-transcribed mRNA catabolic process, deadenylation-dependent decay"/>
    <property type="evidence" value="ECO:0007669"/>
    <property type="project" value="TreeGrafter"/>
</dbReference>
<dbReference type="PANTHER" id="PTHR12121">
    <property type="entry name" value="CARBON CATABOLITE REPRESSOR PROTEIN 4"/>
    <property type="match status" value="1"/>
</dbReference>
<evidence type="ECO:0000313" key="2">
    <source>
        <dbReference type="EMBL" id="CAJ1946411.1"/>
    </source>
</evidence>
<dbReference type="EMBL" id="CAKOGP040001668">
    <property type="protein sequence ID" value="CAJ1946411.1"/>
    <property type="molecule type" value="Genomic_DNA"/>
</dbReference>